<dbReference type="Proteomes" id="UP000700908">
    <property type="component" value="Unassembled WGS sequence"/>
</dbReference>
<dbReference type="Gene3D" id="3.10.20.800">
    <property type="match status" value="1"/>
</dbReference>
<keyword evidence="10" id="KW-1185">Reference proteome</keyword>
<keyword evidence="3 6" id="KW-0133">Cell shape</keyword>
<dbReference type="Pfam" id="PF03734">
    <property type="entry name" value="YkuD"/>
    <property type="match status" value="1"/>
</dbReference>
<keyword evidence="7" id="KW-0812">Transmembrane</keyword>
<dbReference type="SUPFAM" id="SSF141523">
    <property type="entry name" value="L,D-transpeptidase catalytic domain-like"/>
    <property type="match status" value="1"/>
</dbReference>
<feature type="active site" description="Proton donor/acceptor" evidence="6">
    <location>
        <position position="453"/>
    </location>
</feature>
<evidence type="ECO:0000256" key="2">
    <source>
        <dbReference type="ARBA" id="ARBA00022679"/>
    </source>
</evidence>
<dbReference type="PROSITE" id="PS52029">
    <property type="entry name" value="LD_TPASE"/>
    <property type="match status" value="1"/>
</dbReference>
<accession>A0ABS7MHT3</accession>
<feature type="domain" description="L,D-TPase catalytic" evidence="8">
    <location>
        <begin position="369"/>
        <end position="501"/>
    </location>
</feature>
<dbReference type="PANTHER" id="PTHR30582:SF33">
    <property type="entry name" value="EXPORTED PROTEIN"/>
    <property type="match status" value="1"/>
</dbReference>
<evidence type="ECO:0000256" key="3">
    <source>
        <dbReference type="ARBA" id="ARBA00022960"/>
    </source>
</evidence>
<dbReference type="SUPFAM" id="SSF143985">
    <property type="entry name" value="L,D-transpeptidase pre-catalytic domain-like"/>
    <property type="match status" value="1"/>
</dbReference>
<dbReference type="InterPro" id="IPR038054">
    <property type="entry name" value="LD_TPept-like_central_sf"/>
</dbReference>
<evidence type="ECO:0000256" key="7">
    <source>
        <dbReference type="SAM" id="Phobius"/>
    </source>
</evidence>
<dbReference type="InterPro" id="IPR005490">
    <property type="entry name" value="LD_TPept_cat_dom"/>
</dbReference>
<evidence type="ECO:0000256" key="6">
    <source>
        <dbReference type="PROSITE-ProRule" id="PRU01373"/>
    </source>
</evidence>
<name>A0ABS7MHT3_9ACTN</name>
<evidence type="ECO:0000259" key="8">
    <source>
        <dbReference type="PROSITE" id="PS52029"/>
    </source>
</evidence>
<dbReference type="Gene3D" id="2.40.440.10">
    <property type="entry name" value="L,D-transpeptidase catalytic domain-like"/>
    <property type="match status" value="1"/>
</dbReference>
<comment type="caution">
    <text evidence="9">The sequence shown here is derived from an EMBL/GenBank/DDBJ whole genome shotgun (WGS) entry which is preliminary data.</text>
</comment>
<feature type="transmembrane region" description="Helical" evidence="7">
    <location>
        <begin position="21"/>
        <end position="48"/>
    </location>
</feature>
<dbReference type="CDD" id="cd16913">
    <property type="entry name" value="YkuD_like"/>
    <property type="match status" value="1"/>
</dbReference>
<evidence type="ECO:0000313" key="10">
    <source>
        <dbReference type="Proteomes" id="UP000700908"/>
    </source>
</evidence>
<organism evidence="9 10">
    <name type="scientific">Collinsella ureilytica</name>
    <dbReference type="NCBI Taxonomy" id="2869515"/>
    <lineage>
        <taxon>Bacteria</taxon>
        <taxon>Bacillati</taxon>
        <taxon>Actinomycetota</taxon>
        <taxon>Coriobacteriia</taxon>
        <taxon>Coriobacteriales</taxon>
        <taxon>Coriobacteriaceae</taxon>
        <taxon>Collinsella</taxon>
    </lineage>
</organism>
<keyword evidence="2" id="KW-0808">Transferase</keyword>
<keyword evidence="5 6" id="KW-0961">Cell wall biogenesis/degradation</keyword>
<keyword evidence="7" id="KW-0472">Membrane</keyword>
<proteinExistence type="predicted"/>
<dbReference type="RefSeq" id="WP_222198575.1">
    <property type="nucleotide sequence ID" value="NZ_JAIMFO010000004.1"/>
</dbReference>
<evidence type="ECO:0000256" key="5">
    <source>
        <dbReference type="ARBA" id="ARBA00023316"/>
    </source>
</evidence>
<dbReference type="EMBL" id="JAIMFO010000004">
    <property type="protein sequence ID" value="MBY4796847.1"/>
    <property type="molecule type" value="Genomic_DNA"/>
</dbReference>
<comment type="pathway">
    <text evidence="1 6">Cell wall biogenesis; peptidoglycan biosynthesis.</text>
</comment>
<protein>
    <submittedName>
        <fullName evidence="9">L,D-transpeptidase/peptidoglycan binding protein</fullName>
    </submittedName>
</protein>
<keyword evidence="4 6" id="KW-0573">Peptidoglycan synthesis</keyword>
<dbReference type="PANTHER" id="PTHR30582">
    <property type="entry name" value="L,D-TRANSPEPTIDASE"/>
    <property type="match status" value="1"/>
</dbReference>
<feature type="active site" description="Nucleophile" evidence="6">
    <location>
        <position position="477"/>
    </location>
</feature>
<dbReference type="InterPro" id="IPR050979">
    <property type="entry name" value="LD-transpeptidase"/>
</dbReference>
<keyword evidence="7" id="KW-1133">Transmembrane helix</keyword>
<evidence type="ECO:0000313" key="9">
    <source>
        <dbReference type="EMBL" id="MBY4796847.1"/>
    </source>
</evidence>
<sequence>MRDSTAESEGGKAHDRPHHRLRIALGVFGGLIGLTYLVGVLVFSFIYYPHTSIAGVDVSLATKDAASERIGKAAAAYRLHINGEGFSWTYTPPKGSDLLDASKRSSDVLATNTPFAWPWRLGKALLKVEQARANTLDPTTEAAPLPASFNNEAFQKELNQAIDAYNEDRTGEFNAQSAFDPQTATFSSTKALSNAKLDQNRISELARTALSNLIDSVEIDESCFLSFANRSSKEEIETACATATKLVSSHITLTMAGNEVAKIEPQQLATWVSFDEHLTPHLDSKALQDWVRTYTTDSLDTVGSERSYTRPDGKQITISGGTFGWIVDSAEAARLVAEAVQAGGDKTLELPLKREADTFAGKGQRDWGSWLDVDISEQHAYLYDSAGSLLWESGIITGNPNQRNATPTGIYSINNLARHVTLIGKKDPETGEPIYRTPVDYWMPFVGGAIGFHDATWQASSSFSNPDAYYYVGSHGCVNLPYAKAEELYGLISAGLCVIVHY</sequence>
<dbReference type="InterPro" id="IPR038063">
    <property type="entry name" value="Transpep_catalytic_dom"/>
</dbReference>
<evidence type="ECO:0000256" key="4">
    <source>
        <dbReference type="ARBA" id="ARBA00022984"/>
    </source>
</evidence>
<gene>
    <name evidence="9" type="ORF">K6V98_00480</name>
</gene>
<reference evidence="9 10" key="1">
    <citation type="submission" date="2021-08" db="EMBL/GenBank/DDBJ databases">
        <title>Collinsella faecalis sp. nov. isolated from swine faeces.</title>
        <authorList>
            <person name="Oh B.S."/>
            <person name="Lee J.H."/>
        </authorList>
    </citation>
    <scope>NUCLEOTIDE SEQUENCE [LARGE SCALE GENOMIC DNA]</scope>
    <source>
        <strain evidence="9 10">AGMB00827</strain>
    </source>
</reference>
<evidence type="ECO:0000256" key="1">
    <source>
        <dbReference type="ARBA" id="ARBA00004752"/>
    </source>
</evidence>